<feature type="compositionally biased region" description="Basic and acidic residues" evidence="1">
    <location>
        <begin position="21"/>
        <end position="47"/>
    </location>
</feature>
<dbReference type="SUPFAM" id="SSF49899">
    <property type="entry name" value="Concanavalin A-like lectins/glucanases"/>
    <property type="match status" value="1"/>
</dbReference>
<protein>
    <recommendedName>
        <fullName evidence="2">SPRY domain-containing protein</fullName>
    </recommendedName>
</protein>
<dbReference type="Gene3D" id="2.60.120.920">
    <property type="match status" value="1"/>
</dbReference>
<reference evidence="3 4" key="1">
    <citation type="journal article" date="2014" name="Genome Biol. Evol.">
        <title>The secreted proteins of Achlya hypogyna and Thraustotheca clavata identify the ancestral oomycete secretome and reveal gene acquisitions by horizontal gene transfer.</title>
        <authorList>
            <person name="Misner I."/>
            <person name="Blouin N."/>
            <person name="Leonard G."/>
            <person name="Richards T.A."/>
            <person name="Lane C.E."/>
        </authorList>
    </citation>
    <scope>NUCLEOTIDE SEQUENCE [LARGE SCALE GENOMIC DNA]</scope>
    <source>
        <strain evidence="3 4">ATCC 34112</strain>
    </source>
</reference>
<dbReference type="OrthoDB" id="25503at2759"/>
<proteinExistence type="predicted"/>
<feature type="compositionally biased region" description="Low complexity" evidence="1">
    <location>
        <begin position="1"/>
        <end position="20"/>
    </location>
</feature>
<feature type="region of interest" description="Disordered" evidence="1">
    <location>
        <begin position="1"/>
        <end position="47"/>
    </location>
</feature>
<evidence type="ECO:0000313" key="4">
    <source>
        <dbReference type="Proteomes" id="UP000243217"/>
    </source>
</evidence>
<dbReference type="EMBL" id="JNBS01001842">
    <property type="protein sequence ID" value="OQR98770.1"/>
    <property type="molecule type" value="Genomic_DNA"/>
</dbReference>
<evidence type="ECO:0000259" key="2">
    <source>
        <dbReference type="Pfam" id="PF00622"/>
    </source>
</evidence>
<evidence type="ECO:0000313" key="3">
    <source>
        <dbReference type="EMBL" id="OQR98770.1"/>
    </source>
</evidence>
<gene>
    <name evidence="3" type="ORF">THRCLA_06671</name>
</gene>
<dbReference type="InterPro" id="IPR003877">
    <property type="entry name" value="SPRY_dom"/>
</dbReference>
<keyword evidence="4" id="KW-1185">Reference proteome</keyword>
<dbReference type="AlphaFoldDB" id="A0A1V9ZLV4"/>
<dbReference type="InterPro" id="IPR043136">
    <property type="entry name" value="B30.2/SPRY_sf"/>
</dbReference>
<comment type="caution">
    <text evidence="3">The sequence shown here is derived from an EMBL/GenBank/DDBJ whole genome shotgun (WGS) entry which is preliminary data.</text>
</comment>
<evidence type="ECO:0000256" key="1">
    <source>
        <dbReference type="SAM" id="MobiDB-lite"/>
    </source>
</evidence>
<dbReference type="Pfam" id="PF00622">
    <property type="entry name" value="SPRY"/>
    <property type="match status" value="1"/>
</dbReference>
<feature type="domain" description="SPRY" evidence="2">
    <location>
        <begin position="101"/>
        <end position="200"/>
    </location>
</feature>
<organism evidence="3 4">
    <name type="scientific">Thraustotheca clavata</name>
    <dbReference type="NCBI Taxonomy" id="74557"/>
    <lineage>
        <taxon>Eukaryota</taxon>
        <taxon>Sar</taxon>
        <taxon>Stramenopiles</taxon>
        <taxon>Oomycota</taxon>
        <taxon>Saprolegniomycetes</taxon>
        <taxon>Saprolegniales</taxon>
        <taxon>Achlyaceae</taxon>
        <taxon>Thraustotheca</taxon>
    </lineage>
</organism>
<dbReference type="Proteomes" id="UP000243217">
    <property type="component" value="Unassembled WGS sequence"/>
</dbReference>
<name>A0A1V9ZLV4_9STRA</name>
<sequence>MAKSNDSTNSSTNSASLNESTTEKAKENKETSHPKRPHEDSTAKGERCTKKLRVQGLRWSFSKCSATMVLSNSNQTMVSKKILPDAWNCVRTTESSPVFKIRVDAQGPESEDNSDVWVGFCKADAFDPNGDTRGRFCQLLRPTQSCGIDDIAASVTVGDVITCYYDRESCRIWFKKNDVDVGLSYDEVDDAERFPVVVTNCDGLSLTLIDDE</sequence>
<accession>A0A1V9ZLV4</accession>
<dbReference type="InterPro" id="IPR013320">
    <property type="entry name" value="ConA-like_dom_sf"/>
</dbReference>